<dbReference type="AlphaFoldDB" id="A0A232EMG5"/>
<sequence length="368" mass="40483">MALSRIGNSADLANLFVRSSYAATNPRHGRQNVEKLHATVVRRYPEAPRISLPSNVSEIFNTETSRFAPERARDLLAPLCLYGSNTISNSDSAASSHIFGFANSIKMQQLDSRVESYDCFGSVSLNGSMQTNVPKPFCANGKDTYLNMPGGQWARDSKYLAENMRKSHFKIFQMRHAKRSGGLDGLYSTRALAASDPVVRSYSTSVGTKTESSKMSADKPREETKDGEGEKAQQKKTPIVLSKRERMEILIKDYGKTIIVFHVGISLISLGIFYTIVSSGFDPTPIIQYFSGGTPEKAGEDELVTTIMSEGSTFLIAYAVHKLLAPVRLSLTLALTPMLVKYLRRKGIIKPPKKLKAALESANTTAPR</sequence>
<feature type="compositionally biased region" description="Basic and acidic residues" evidence="1">
    <location>
        <begin position="216"/>
        <end position="233"/>
    </location>
</feature>
<protein>
    <recommendedName>
        <fullName evidence="3">DUF1279 domain-containing protein</fullName>
    </recommendedName>
</protein>
<dbReference type="InterPro" id="IPR045866">
    <property type="entry name" value="FAM210A/B-like"/>
</dbReference>
<keyword evidence="5" id="KW-1185">Reference proteome</keyword>
<feature type="domain" description="DUF1279" evidence="3">
    <location>
        <begin position="247"/>
        <end position="338"/>
    </location>
</feature>
<evidence type="ECO:0000256" key="1">
    <source>
        <dbReference type="SAM" id="MobiDB-lite"/>
    </source>
</evidence>
<accession>A0A232EMG5</accession>
<dbReference type="InterPro" id="IPR009688">
    <property type="entry name" value="FAM210A/B-like_dom"/>
</dbReference>
<name>A0A232EMG5_9HYME</name>
<dbReference type="PANTHER" id="PTHR21377">
    <property type="entry name" value="PROTEIN FAM210B, MITOCHONDRIAL"/>
    <property type="match status" value="1"/>
</dbReference>
<feature type="transmembrane region" description="Helical" evidence="2">
    <location>
        <begin position="254"/>
        <end position="277"/>
    </location>
</feature>
<dbReference type="PANTHER" id="PTHR21377:SF0">
    <property type="entry name" value="PROTEIN FAM210B, MITOCHONDRIAL"/>
    <property type="match status" value="1"/>
</dbReference>
<dbReference type="GO" id="GO:0005739">
    <property type="term" value="C:mitochondrion"/>
    <property type="evidence" value="ECO:0007669"/>
    <property type="project" value="TreeGrafter"/>
</dbReference>
<organism evidence="4 5">
    <name type="scientific">Trichomalopsis sarcophagae</name>
    <dbReference type="NCBI Taxonomy" id="543379"/>
    <lineage>
        <taxon>Eukaryota</taxon>
        <taxon>Metazoa</taxon>
        <taxon>Ecdysozoa</taxon>
        <taxon>Arthropoda</taxon>
        <taxon>Hexapoda</taxon>
        <taxon>Insecta</taxon>
        <taxon>Pterygota</taxon>
        <taxon>Neoptera</taxon>
        <taxon>Endopterygota</taxon>
        <taxon>Hymenoptera</taxon>
        <taxon>Apocrita</taxon>
        <taxon>Proctotrupomorpha</taxon>
        <taxon>Chalcidoidea</taxon>
        <taxon>Pteromalidae</taxon>
        <taxon>Pteromalinae</taxon>
        <taxon>Trichomalopsis</taxon>
    </lineage>
</organism>
<evidence type="ECO:0000259" key="3">
    <source>
        <dbReference type="Pfam" id="PF06916"/>
    </source>
</evidence>
<keyword evidence="2" id="KW-0812">Transmembrane</keyword>
<comment type="caution">
    <text evidence="4">The sequence shown here is derived from an EMBL/GenBank/DDBJ whole genome shotgun (WGS) entry which is preliminary data.</text>
</comment>
<dbReference type="EMBL" id="NNAY01003371">
    <property type="protein sequence ID" value="OXU19531.1"/>
    <property type="molecule type" value="Genomic_DNA"/>
</dbReference>
<gene>
    <name evidence="4" type="ORF">TSAR_004214</name>
</gene>
<evidence type="ECO:0000256" key="2">
    <source>
        <dbReference type="SAM" id="Phobius"/>
    </source>
</evidence>
<keyword evidence="2" id="KW-1133">Transmembrane helix</keyword>
<keyword evidence="2" id="KW-0472">Membrane</keyword>
<dbReference type="OrthoDB" id="426386at2759"/>
<proteinExistence type="predicted"/>
<feature type="region of interest" description="Disordered" evidence="1">
    <location>
        <begin position="203"/>
        <end position="237"/>
    </location>
</feature>
<dbReference type="Proteomes" id="UP000215335">
    <property type="component" value="Unassembled WGS sequence"/>
</dbReference>
<evidence type="ECO:0000313" key="4">
    <source>
        <dbReference type="EMBL" id="OXU19531.1"/>
    </source>
</evidence>
<evidence type="ECO:0000313" key="5">
    <source>
        <dbReference type="Proteomes" id="UP000215335"/>
    </source>
</evidence>
<dbReference type="Pfam" id="PF06916">
    <property type="entry name" value="FAM210A-B_dom"/>
    <property type="match status" value="1"/>
</dbReference>
<reference evidence="4 5" key="1">
    <citation type="journal article" date="2017" name="Curr. Biol.">
        <title>The Evolution of Venom by Co-option of Single-Copy Genes.</title>
        <authorList>
            <person name="Martinson E.O."/>
            <person name="Mrinalini"/>
            <person name="Kelkar Y.D."/>
            <person name="Chang C.H."/>
            <person name="Werren J.H."/>
        </authorList>
    </citation>
    <scope>NUCLEOTIDE SEQUENCE [LARGE SCALE GENOMIC DNA]</scope>
    <source>
        <strain evidence="4 5">Alberta</strain>
        <tissue evidence="4">Whole body</tissue>
    </source>
</reference>
<feature type="compositionally biased region" description="Polar residues" evidence="1">
    <location>
        <begin position="203"/>
        <end position="215"/>
    </location>
</feature>